<organism evidence="6 7">
    <name type="scientific">Thermobaculum terrenum (strain ATCC BAA-798 / CCMEE 7001 / YNP1)</name>
    <dbReference type="NCBI Taxonomy" id="525904"/>
    <lineage>
        <taxon>Bacteria</taxon>
        <taxon>Bacillati</taxon>
        <taxon>Chloroflexota</taxon>
        <taxon>Chloroflexia</taxon>
        <taxon>Candidatus Thermobaculales</taxon>
        <taxon>Candidatus Thermobaculaceae</taxon>
        <taxon>Thermobaculum</taxon>
    </lineage>
</organism>
<protein>
    <submittedName>
        <fullName evidence="6">Ribosomal-protein-alanine acetyltransferase</fullName>
    </submittedName>
</protein>
<dbReference type="Proteomes" id="UP000000323">
    <property type="component" value="Chromosome 1"/>
</dbReference>
<dbReference type="SUPFAM" id="SSF55729">
    <property type="entry name" value="Acyl-CoA N-acyltransferases (Nat)"/>
    <property type="match status" value="1"/>
</dbReference>
<evidence type="ECO:0000256" key="1">
    <source>
        <dbReference type="ARBA" id="ARBA00005395"/>
    </source>
</evidence>
<reference evidence="7" key="1">
    <citation type="journal article" date="2010" name="Stand. Genomic Sci.">
        <title>Complete genome sequence of 'Thermobaculum terrenum' type strain (YNP1).</title>
        <authorList>
            <person name="Kiss H."/>
            <person name="Cleland D."/>
            <person name="Lapidus A."/>
            <person name="Lucas S."/>
            <person name="Glavina Del Rio T."/>
            <person name="Nolan M."/>
            <person name="Tice H."/>
            <person name="Han C."/>
            <person name="Goodwin L."/>
            <person name="Pitluck S."/>
            <person name="Liolios K."/>
            <person name="Ivanova N."/>
            <person name="Mavromatis K."/>
            <person name="Ovchinnikova G."/>
            <person name="Pati A."/>
            <person name="Chen A."/>
            <person name="Palaniappan K."/>
            <person name="Land M."/>
            <person name="Hauser L."/>
            <person name="Chang Y."/>
            <person name="Jeffries C."/>
            <person name="Lu M."/>
            <person name="Brettin T."/>
            <person name="Detter J."/>
            <person name="Goker M."/>
            <person name="Tindall B."/>
            <person name="Beck B."/>
            <person name="McDermott T."/>
            <person name="Woyke T."/>
            <person name="Bristow J."/>
            <person name="Eisen J."/>
            <person name="Markowitz V."/>
            <person name="Hugenholtz P."/>
            <person name="Kyrpides N."/>
            <person name="Klenk H."/>
            <person name="Cheng J."/>
        </authorList>
    </citation>
    <scope>NUCLEOTIDE SEQUENCE [LARGE SCALE GENOMIC DNA]</scope>
    <source>
        <strain evidence="7">ATCC BAA-798 / YNP1</strain>
    </source>
</reference>
<dbReference type="STRING" id="525904.Tter_0044"/>
<evidence type="ECO:0000256" key="3">
    <source>
        <dbReference type="ARBA" id="ARBA00022679"/>
    </source>
</evidence>
<keyword evidence="4" id="KW-0012">Acyltransferase</keyword>
<dbReference type="eggNOG" id="COG0456">
    <property type="taxonomic scope" value="Bacteria"/>
</dbReference>
<evidence type="ECO:0000259" key="5">
    <source>
        <dbReference type="PROSITE" id="PS51186"/>
    </source>
</evidence>
<dbReference type="InterPro" id="IPR016181">
    <property type="entry name" value="Acyl_CoA_acyltransferase"/>
</dbReference>
<dbReference type="Pfam" id="PF00583">
    <property type="entry name" value="Acetyltransf_1"/>
    <property type="match status" value="1"/>
</dbReference>
<dbReference type="CDD" id="cd04301">
    <property type="entry name" value="NAT_SF"/>
    <property type="match status" value="1"/>
</dbReference>
<dbReference type="KEGG" id="ttr:Tter_0044"/>
<comment type="similarity">
    <text evidence="1">Belongs to the acetyltransferase family. RimI subfamily.</text>
</comment>
<keyword evidence="7" id="KW-1185">Reference proteome</keyword>
<dbReference type="GO" id="GO:0008080">
    <property type="term" value="F:N-acetyltransferase activity"/>
    <property type="evidence" value="ECO:0007669"/>
    <property type="project" value="InterPro"/>
</dbReference>
<dbReference type="NCBIfam" id="TIGR01575">
    <property type="entry name" value="rimI"/>
    <property type="match status" value="1"/>
</dbReference>
<sequence length="231" mass="26918">MPFKIERMKVEDIPEVAEIDRISFSTPWPPSAYRREIEHPDRNYYIVLRRVGEGPLKDKDMSRHGVLANILPFLKDEKLEPNPNPIIGYAGLWIIGEEAHVTTIAVLPQFRGKKLGELLLVSLIDYARKNGVHRMTLEARVSNHVAQTLYRKYTFKNAGYRRRYYSDNGEDALVMWSDRIDTDEFANKFESLKRELFEKLNGQLLLEDDSMEDASHRHVGEHIEHVDRESP</sequence>
<accession>D1CDG1</accession>
<dbReference type="PANTHER" id="PTHR43420:SF44">
    <property type="entry name" value="ACETYLTRANSFERASE YPEA"/>
    <property type="match status" value="1"/>
</dbReference>
<dbReference type="InterPro" id="IPR050680">
    <property type="entry name" value="YpeA/RimI_acetyltransf"/>
</dbReference>
<keyword evidence="2" id="KW-0963">Cytoplasm</keyword>
<dbReference type="InterPro" id="IPR000182">
    <property type="entry name" value="GNAT_dom"/>
</dbReference>
<dbReference type="EMBL" id="CP001825">
    <property type="protein sequence ID" value="ACZ40967.1"/>
    <property type="molecule type" value="Genomic_DNA"/>
</dbReference>
<dbReference type="PANTHER" id="PTHR43420">
    <property type="entry name" value="ACETYLTRANSFERASE"/>
    <property type="match status" value="1"/>
</dbReference>
<evidence type="ECO:0000313" key="6">
    <source>
        <dbReference type="EMBL" id="ACZ40967.1"/>
    </source>
</evidence>
<dbReference type="InterPro" id="IPR006464">
    <property type="entry name" value="AcTrfase_RimI/Ard1"/>
</dbReference>
<evidence type="ECO:0000256" key="4">
    <source>
        <dbReference type="ARBA" id="ARBA00023315"/>
    </source>
</evidence>
<evidence type="ECO:0000313" key="7">
    <source>
        <dbReference type="Proteomes" id="UP000000323"/>
    </source>
</evidence>
<feature type="domain" description="N-acetyltransferase" evidence="5">
    <location>
        <begin position="3"/>
        <end position="180"/>
    </location>
</feature>
<name>D1CDG1_THET1</name>
<evidence type="ECO:0000256" key="2">
    <source>
        <dbReference type="ARBA" id="ARBA00022490"/>
    </source>
</evidence>
<keyword evidence="3 6" id="KW-0808">Transferase</keyword>
<dbReference type="HOGENOM" id="CLU_013985_23_3_0"/>
<dbReference type="AlphaFoldDB" id="D1CDG1"/>
<proteinExistence type="inferred from homology"/>
<gene>
    <name evidence="6" type="ordered locus">Tter_0044</name>
</gene>
<dbReference type="Gene3D" id="3.40.630.30">
    <property type="match status" value="1"/>
</dbReference>
<dbReference type="PROSITE" id="PS51186">
    <property type="entry name" value="GNAT"/>
    <property type="match status" value="1"/>
</dbReference>